<keyword evidence="2" id="KW-0012">Acyltransferase</keyword>
<keyword evidence="4" id="KW-0689">Ribosomal protein</keyword>
<evidence type="ECO:0000256" key="2">
    <source>
        <dbReference type="ARBA" id="ARBA00023315"/>
    </source>
</evidence>
<dbReference type="Pfam" id="PF00583">
    <property type="entry name" value="Acetyltransf_1"/>
    <property type="match status" value="1"/>
</dbReference>
<evidence type="ECO:0000259" key="3">
    <source>
        <dbReference type="PROSITE" id="PS51186"/>
    </source>
</evidence>
<dbReference type="CDD" id="cd04301">
    <property type="entry name" value="NAT_SF"/>
    <property type="match status" value="1"/>
</dbReference>
<keyword evidence="5" id="KW-1185">Reference proteome</keyword>
<organism evidence="4 5">
    <name type="scientific">Filomicrobium insigne</name>
    <dbReference type="NCBI Taxonomy" id="418854"/>
    <lineage>
        <taxon>Bacteria</taxon>
        <taxon>Pseudomonadati</taxon>
        <taxon>Pseudomonadota</taxon>
        <taxon>Alphaproteobacteria</taxon>
        <taxon>Hyphomicrobiales</taxon>
        <taxon>Hyphomicrobiaceae</taxon>
        <taxon>Filomicrobium</taxon>
    </lineage>
</organism>
<dbReference type="EMBL" id="FNJC01000003">
    <property type="protein sequence ID" value="SDP17105.1"/>
    <property type="molecule type" value="Genomic_DNA"/>
</dbReference>
<dbReference type="GO" id="GO:0005840">
    <property type="term" value="C:ribosome"/>
    <property type="evidence" value="ECO:0007669"/>
    <property type="project" value="UniProtKB-KW"/>
</dbReference>
<dbReference type="SUPFAM" id="SSF55729">
    <property type="entry name" value="Acyl-CoA N-acyltransferases (Nat)"/>
    <property type="match status" value="1"/>
</dbReference>
<gene>
    <name evidence="4" type="ORF">SAMN04488061_2387</name>
</gene>
<dbReference type="PANTHER" id="PTHR43800">
    <property type="entry name" value="PEPTIDYL-LYSINE N-ACETYLTRANSFERASE YJAB"/>
    <property type="match status" value="1"/>
</dbReference>
<accession>A0A1H0QJ71</accession>
<evidence type="ECO:0000313" key="4">
    <source>
        <dbReference type="EMBL" id="SDP17105.1"/>
    </source>
</evidence>
<comment type="caution">
    <text evidence="4">The sequence shown here is derived from an EMBL/GenBank/DDBJ whole genome shotgun (WGS) entry which is preliminary data.</text>
</comment>
<feature type="domain" description="N-acetyltransferase" evidence="3">
    <location>
        <begin position="11"/>
        <end position="164"/>
    </location>
</feature>
<dbReference type="PROSITE" id="PS51186">
    <property type="entry name" value="GNAT"/>
    <property type="match status" value="1"/>
</dbReference>
<name>A0A1H0QJ71_9HYPH</name>
<keyword evidence="1" id="KW-0808">Transferase</keyword>
<protein>
    <submittedName>
        <fullName evidence="4">Ribosomal protein S18 acetylase RimI</fullName>
    </submittedName>
</protein>
<keyword evidence="4" id="KW-0687">Ribonucleoprotein</keyword>
<evidence type="ECO:0000313" key="5">
    <source>
        <dbReference type="Proteomes" id="UP000198795"/>
    </source>
</evidence>
<proteinExistence type="predicted"/>
<dbReference type="PANTHER" id="PTHR43800:SF1">
    <property type="entry name" value="PEPTIDYL-LYSINE N-ACETYLTRANSFERASE YJAB"/>
    <property type="match status" value="1"/>
</dbReference>
<dbReference type="InterPro" id="IPR000182">
    <property type="entry name" value="GNAT_dom"/>
</dbReference>
<dbReference type="InterPro" id="IPR016181">
    <property type="entry name" value="Acyl_CoA_acyltransferase"/>
</dbReference>
<reference evidence="4 5" key="1">
    <citation type="submission" date="2016-10" db="EMBL/GenBank/DDBJ databases">
        <authorList>
            <person name="Varghese N."/>
            <person name="Submissions S."/>
        </authorList>
    </citation>
    <scope>NUCLEOTIDE SEQUENCE [LARGE SCALE GENOMIC DNA]</scope>
    <source>
        <strain evidence="4 5">CGMCC 1.6497</strain>
    </source>
</reference>
<dbReference type="Gene3D" id="3.40.630.30">
    <property type="match status" value="1"/>
</dbReference>
<evidence type="ECO:0000256" key="1">
    <source>
        <dbReference type="ARBA" id="ARBA00022679"/>
    </source>
</evidence>
<sequence>MELISTRFMSAIIRLTREEDIAALPAIERSSGETFRVIPGLAWIADDNGQSPEEHLHFLRSGTSWVATDEQNRLLGFLNAEVYGQEFHIWQLAVRHHHQRRGCGTALIREVIASAKARKLFAITLTTFRNVPWNMPFYQSLGFQTLRVDQLDDRLIALLRKEVEHGLPETKRCAMRLVLGHPPVNGDTIS</sequence>
<dbReference type="Proteomes" id="UP000198795">
    <property type="component" value="Unassembled WGS sequence"/>
</dbReference>